<dbReference type="InterPro" id="IPR029787">
    <property type="entry name" value="Nucleotide_cyclase"/>
</dbReference>
<dbReference type="Gene3D" id="3.40.190.10">
    <property type="entry name" value="Periplasmic binding protein-like II"/>
    <property type="match status" value="2"/>
</dbReference>
<dbReference type="InterPro" id="IPR001633">
    <property type="entry name" value="EAL_dom"/>
</dbReference>
<dbReference type="InterPro" id="IPR000160">
    <property type="entry name" value="GGDEF_dom"/>
</dbReference>
<dbReference type="InterPro" id="IPR035919">
    <property type="entry name" value="EAL_sf"/>
</dbReference>
<dbReference type="Gene3D" id="3.20.20.450">
    <property type="entry name" value="EAL domain"/>
    <property type="match status" value="1"/>
</dbReference>
<keyword evidence="2" id="KW-0812">Transmembrane</keyword>
<feature type="domain" description="PAC" evidence="5">
    <location>
        <begin position="524"/>
        <end position="576"/>
    </location>
</feature>
<dbReference type="NCBIfam" id="TIGR00254">
    <property type="entry name" value="GGDEF"/>
    <property type="match status" value="1"/>
</dbReference>
<feature type="signal peptide" evidence="3">
    <location>
        <begin position="1"/>
        <end position="24"/>
    </location>
</feature>
<dbReference type="SMART" id="SM00091">
    <property type="entry name" value="PAS"/>
    <property type="match status" value="2"/>
</dbReference>
<dbReference type="Pfam" id="PF00990">
    <property type="entry name" value="GGDEF"/>
    <property type="match status" value="1"/>
</dbReference>
<dbReference type="Gene3D" id="3.30.450.20">
    <property type="entry name" value="PAS domain"/>
    <property type="match status" value="2"/>
</dbReference>
<dbReference type="RefSeq" id="WP_165102852.1">
    <property type="nucleotide sequence ID" value="NZ_JAAKGU010000013.1"/>
</dbReference>
<feature type="domain" description="PAS" evidence="4">
    <location>
        <begin position="448"/>
        <end position="527"/>
    </location>
</feature>
<evidence type="ECO:0000313" key="9">
    <source>
        <dbReference type="Proteomes" id="UP000480151"/>
    </source>
</evidence>
<feature type="coiled-coil region" evidence="1">
    <location>
        <begin position="578"/>
        <end position="605"/>
    </location>
</feature>
<feature type="domain" description="GGDEF" evidence="7">
    <location>
        <begin position="640"/>
        <end position="774"/>
    </location>
</feature>
<organism evidence="8 9">
    <name type="scientific">Paenibacillus apii</name>
    <dbReference type="NCBI Taxonomy" id="1850370"/>
    <lineage>
        <taxon>Bacteria</taxon>
        <taxon>Bacillati</taxon>
        <taxon>Bacillota</taxon>
        <taxon>Bacilli</taxon>
        <taxon>Bacillales</taxon>
        <taxon>Paenibacillaceae</taxon>
        <taxon>Paenibacillus</taxon>
    </lineage>
</organism>
<evidence type="ECO:0000259" key="7">
    <source>
        <dbReference type="PROSITE" id="PS50887"/>
    </source>
</evidence>
<dbReference type="CDD" id="cd01949">
    <property type="entry name" value="GGDEF"/>
    <property type="match status" value="1"/>
</dbReference>
<dbReference type="SMART" id="SM00052">
    <property type="entry name" value="EAL"/>
    <property type="match status" value="1"/>
</dbReference>
<keyword evidence="9" id="KW-1185">Reference proteome</keyword>
<evidence type="ECO:0000256" key="2">
    <source>
        <dbReference type="SAM" id="Phobius"/>
    </source>
</evidence>
<gene>
    <name evidence="8" type="ORF">G5B47_21865</name>
</gene>
<dbReference type="PROSITE" id="PS50883">
    <property type="entry name" value="EAL"/>
    <property type="match status" value="1"/>
</dbReference>
<dbReference type="Gene3D" id="3.30.70.270">
    <property type="match status" value="1"/>
</dbReference>
<dbReference type="Pfam" id="PF08447">
    <property type="entry name" value="PAS_3"/>
    <property type="match status" value="1"/>
</dbReference>
<dbReference type="InterPro" id="IPR000014">
    <property type="entry name" value="PAS"/>
</dbReference>
<dbReference type="InterPro" id="IPR001638">
    <property type="entry name" value="Solute-binding_3/MltF_N"/>
</dbReference>
<dbReference type="PROSITE" id="PS50113">
    <property type="entry name" value="PAC"/>
    <property type="match status" value="1"/>
</dbReference>
<dbReference type="PROSITE" id="PS50887">
    <property type="entry name" value="GGDEF"/>
    <property type="match status" value="1"/>
</dbReference>
<comment type="caution">
    <text evidence="8">The sequence shown here is derived from an EMBL/GenBank/DDBJ whole genome shotgun (WGS) entry which is preliminary data.</text>
</comment>
<dbReference type="CDD" id="cd01948">
    <property type="entry name" value="EAL"/>
    <property type="match status" value="1"/>
</dbReference>
<dbReference type="InterPro" id="IPR052155">
    <property type="entry name" value="Biofilm_reg_signaling"/>
</dbReference>
<dbReference type="AlphaFoldDB" id="A0A6M1PSP9"/>
<dbReference type="NCBIfam" id="TIGR00229">
    <property type="entry name" value="sensory_box"/>
    <property type="match status" value="2"/>
</dbReference>
<dbReference type="SUPFAM" id="SSF55785">
    <property type="entry name" value="PYP-like sensor domain (PAS domain)"/>
    <property type="match status" value="2"/>
</dbReference>
<proteinExistence type="predicted"/>
<keyword evidence="2" id="KW-1133">Transmembrane helix</keyword>
<evidence type="ECO:0000259" key="5">
    <source>
        <dbReference type="PROSITE" id="PS50113"/>
    </source>
</evidence>
<keyword evidence="3" id="KW-0732">Signal</keyword>
<evidence type="ECO:0000256" key="1">
    <source>
        <dbReference type="SAM" id="Coils"/>
    </source>
</evidence>
<dbReference type="InterPro" id="IPR035965">
    <property type="entry name" value="PAS-like_dom_sf"/>
</dbReference>
<feature type="coiled-coil region" evidence="1">
    <location>
        <begin position="407"/>
        <end position="451"/>
    </location>
</feature>
<protein>
    <submittedName>
        <fullName evidence="8">EAL domain-containing protein</fullName>
    </submittedName>
</protein>
<dbReference type="Pfam" id="PF00563">
    <property type="entry name" value="EAL"/>
    <property type="match status" value="1"/>
</dbReference>
<dbReference type="InterPro" id="IPR000700">
    <property type="entry name" value="PAS-assoc_C"/>
</dbReference>
<dbReference type="SMART" id="SM00086">
    <property type="entry name" value="PAC"/>
    <property type="match status" value="1"/>
</dbReference>
<dbReference type="SMART" id="SM00267">
    <property type="entry name" value="GGDEF"/>
    <property type="match status" value="1"/>
</dbReference>
<evidence type="ECO:0000313" key="8">
    <source>
        <dbReference type="EMBL" id="NGM85052.1"/>
    </source>
</evidence>
<dbReference type="InterPro" id="IPR013655">
    <property type="entry name" value="PAS_fold_3"/>
</dbReference>
<evidence type="ECO:0000256" key="3">
    <source>
        <dbReference type="SAM" id="SignalP"/>
    </source>
</evidence>
<dbReference type="PANTHER" id="PTHR44757">
    <property type="entry name" value="DIGUANYLATE CYCLASE DGCP"/>
    <property type="match status" value="1"/>
</dbReference>
<keyword evidence="1" id="KW-0175">Coiled coil</keyword>
<dbReference type="InterPro" id="IPR001610">
    <property type="entry name" value="PAC"/>
</dbReference>
<dbReference type="SUPFAM" id="SSF53850">
    <property type="entry name" value="Periplasmic binding protein-like II"/>
    <property type="match status" value="1"/>
</dbReference>
<sequence length="1040" mass="119645">MKRCKVIVLLLSVLLLLAPDAAHAARKEVAYKAELDYPPYKYIHNGYLTGFDIDLTNMIFERQDYLVQYGSDIWNRVYRQLVGGDIDTAGLMAVTEERKREILFSNPVMKIRTSIYARQNFKSRVTLDNLNGYKIGVGQGQYTESILLNELGVSGYRAYPTVAEALTALSRGDIDLLFENQEVVDYLIVEEGLTGRIIHKMNNLYPVDFAYGISKTSPELVPYINERLKRLKQSGAFEELYRQYFFNHSEDYGKRMRLRTVAGLVIGLALLAAAAFFLRMYISHLRRIIRAEQQFFEDVIEHTGILVWAVQKDKTVLRLNKYGERVTGLREQEIVGQSLDDVELKVAGGTRLKELLYRAIGYDFAGHEEFQIPSGAAEGRYFTFRTMLIKGLGRGASDAFVLIGIDIDELKRNERKLESSFWKLEATHLELAAAKEELQDQNEKLSFSEKRFRLAVEASGALLWEYDYEKKSHWVSDRWYEVMGYQPGELDLSVNTVIDLIHPDDRERSRKARDEHLAGLKPVYESEYRMRTKEGRYYWFEVRGKATFDRRREMKMFLGSLIDISNRKQMELKLSSSYQELEATYEQLTATQQELVEQYATLLENQKKMHHLAYYDSLSHLPNRLCLLETMEEYFQIPGGSAALLFIDTDNFKYINDTMGHKFGDILIRQVSEKLQSSVVREGSMLARLGGDEFVVFIKDVKERKEVIELAERLLKEFENPFQIGESSVYISVSIGVSFYPADGNTTEEILKSADVAMYRAKEAGKGVYALYDKSMHTEFKERMTIEKHLRSALDNEEFELFYQPQVDLLTGDISGFEALIRWNSPDLGFVSPLSFIRIAEDSRLIIPLGEWVLRKACHFMADMSRKQYNHFRIAVNISVIQLLQDNFIPTVLGILSESGIAPRCLELEITESVFMESFERIVDKLEYLQSQGIRIALDDFGTGYSSLSYLQQLPISTLKIDKAFIDPLSDNSYSQSFIKTMVSLGHEMGLEVVAEGVEDHSQLAFLKMTGCDKVQGYLISRPLPERNTRELLEKWSRKL</sequence>
<dbReference type="PANTHER" id="PTHR44757:SF2">
    <property type="entry name" value="BIOFILM ARCHITECTURE MAINTENANCE PROTEIN MBAA"/>
    <property type="match status" value="1"/>
</dbReference>
<dbReference type="EMBL" id="JAAKGU010000013">
    <property type="protein sequence ID" value="NGM85052.1"/>
    <property type="molecule type" value="Genomic_DNA"/>
</dbReference>
<dbReference type="SMART" id="SM00062">
    <property type="entry name" value="PBPb"/>
    <property type="match status" value="1"/>
</dbReference>
<accession>A0A6M1PSP9</accession>
<feature type="transmembrane region" description="Helical" evidence="2">
    <location>
        <begin position="261"/>
        <end position="282"/>
    </location>
</feature>
<reference evidence="8 9" key="1">
    <citation type="submission" date="2020-02" db="EMBL/GenBank/DDBJ databases">
        <authorList>
            <person name="Gao J."/>
            <person name="Sun J."/>
        </authorList>
    </citation>
    <scope>NUCLEOTIDE SEQUENCE [LARGE SCALE GENOMIC DNA]</scope>
    <source>
        <strain evidence="8 9">7124</strain>
    </source>
</reference>
<dbReference type="Proteomes" id="UP000480151">
    <property type="component" value="Unassembled WGS sequence"/>
</dbReference>
<keyword evidence="2" id="KW-0472">Membrane</keyword>
<feature type="domain" description="EAL" evidence="6">
    <location>
        <begin position="783"/>
        <end position="1037"/>
    </location>
</feature>
<dbReference type="PROSITE" id="PS50112">
    <property type="entry name" value="PAS"/>
    <property type="match status" value="2"/>
</dbReference>
<feature type="chain" id="PRO_5027032274" evidence="3">
    <location>
        <begin position="25"/>
        <end position="1040"/>
    </location>
</feature>
<dbReference type="SUPFAM" id="SSF141868">
    <property type="entry name" value="EAL domain-like"/>
    <property type="match status" value="1"/>
</dbReference>
<evidence type="ECO:0000259" key="4">
    <source>
        <dbReference type="PROSITE" id="PS50112"/>
    </source>
</evidence>
<evidence type="ECO:0000259" key="6">
    <source>
        <dbReference type="PROSITE" id="PS50883"/>
    </source>
</evidence>
<dbReference type="CDD" id="cd00130">
    <property type="entry name" value="PAS"/>
    <property type="match status" value="1"/>
</dbReference>
<dbReference type="Pfam" id="PF00497">
    <property type="entry name" value="SBP_bac_3"/>
    <property type="match status" value="1"/>
</dbReference>
<dbReference type="InterPro" id="IPR043128">
    <property type="entry name" value="Rev_trsase/Diguanyl_cyclase"/>
</dbReference>
<feature type="domain" description="PAS" evidence="4">
    <location>
        <begin position="292"/>
        <end position="339"/>
    </location>
</feature>
<dbReference type="SUPFAM" id="SSF55073">
    <property type="entry name" value="Nucleotide cyclase"/>
    <property type="match status" value="1"/>
</dbReference>
<name>A0A6M1PSP9_9BACL</name>